<proteinExistence type="predicted"/>
<evidence type="ECO:0008006" key="3">
    <source>
        <dbReference type="Google" id="ProtNLM"/>
    </source>
</evidence>
<protein>
    <recommendedName>
        <fullName evidence="3">DUF4760 domain-containing protein</fullName>
    </recommendedName>
</protein>
<organism evidence="1 2">
    <name type="scientific">Flagellimonas aurea</name>
    <dbReference type="NCBI Taxonomy" id="2915619"/>
    <lineage>
        <taxon>Bacteria</taxon>
        <taxon>Pseudomonadati</taxon>
        <taxon>Bacteroidota</taxon>
        <taxon>Flavobacteriia</taxon>
        <taxon>Flavobacteriales</taxon>
        <taxon>Flavobacteriaceae</taxon>
        <taxon>Flagellimonas</taxon>
    </lineage>
</organism>
<dbReference type="EMBL" id="JAFLNL010000006">
    <property type="protein sequence ID" value="MBO0354731.1"/>
    <property type="molecule type" value="Genomic_DNA"/>
</dbReference>
<name>A0ABS3G7A5_9FLAO</name>
<reference evidence="1 2" key="1">
    <citation type="submission" date="2021-03" db="EMBL/GenBank/DDBJ databases">
        <title>Muricauda lutimaris sp. nov. and Muricauda ruestringensis sp. nov, two marine members of the Flavobacteriaceae isolated from deep sea sediments of Western Pacific.</title>
        <authorList>
            <person name="Zhao S."/>
            <person name="Liu R."/>
        </authorList>
    </citation>
    <scope>NUCLEOTIDE SEQUENCE [LARGE SCALE GENOMIC DNA]</scope>
    <source>
        <strain evidence="1 2">BC31-1-A7</strain>
    </source>
</reference>
<dbReference type="RefSeq" id="WP_207034088.1">
    <property type="nucleotide sequence ID" value="NZ_JAFLNL010000006.1"/>
</dbReference>
<evidence type="ECO:0000313" key="1">
    <source>
        <dbReference type="EMBL" id="MBO0354731.1"/>
    </source>
</evidence>
<sequence length="208" mass="24532">MSTIALIAIHWSLSEHHIDFSPKGLETYLSAFGNYKALFTGTIAVCSVYFGLQRVKVSEEANREKIKQDYFNEWKTIIQVRAAEVDKNDKFMLREIVKIRHSLYNDLYALKFQIINKTKLTEIFDKHLKSRVRFFEEQNDKHIGMGGAYPDENYSYSFNAFLFIFWGMIDKGYDNLGQDLKEIYLENMDSNRFIDKANYKIALQNYRP</sequence>
<keyword evidence="2" id="KW-1185">Reference proteome</keyword>
<dbReference type="Proteomes" id="UP000664044">
    <property type="component" value="Unassembled WGS sequence"/>
</dbReference>
<accession>A0ABS3G7A5</accession>
<comment type="caution">
    <text evidence="1">The sequence shown here is derived from an EMBL/GenBank/DDBJ whole genome shotgun (WGS) entry which is preliminary data.</text>
</comment>
<gene>
    <name evidence="1" type="ORF">J0656_11960</name>
</gene>
<evidence type="ECO:0000313" key="2">
    <source>
        <dbReference type="Proteomes" id="UP000664044"/>
    </source>
</evidence>